<evidence type="ECO:0000256" key="8">
    <source>
        <dbReference type="PROSITE-ProRule" id="PRU00169"/>
    </source>
</evidence>
<dbReference type="SUPFAM" id="SSF52172">
    <property type="entry name" value="CheY-like"/>
    <property type="match status" value="1"/>
</dbReference>
<comment type="caution">
    <text evidence="11">The sequence shown here is derived from an EMBL/GenBank/DDBJ whole genome shotgun (WGS) entry which is preliminary data.</text>
</comment>
<evidence type="ECO:0000256" key="3">
    <source>
        <dbReference type="ARBA" id="ARBA00022553"/>
    </source>
</evidence>
<dbReference type="PROSITE" id="PS50110">
    <property type="entry name" value="RESPONSE_REGULATORY"/>
    <property type="match status" value="1"/>
</dbReference>
<evidence type="ECO:0000256" key="7">
    <source>
        <dbReference type="ARBA" id="ARBA00023163"/>
    </source>
</evidence>
<evidence type="ECO:0000313" key="12">
    <source>
        <dbReference type="Proteomes" id="UP000245202"/>
    </source>
</evidence>
<dbReference type="CDD" id="cd17536">
    <property type="entry name" value="REC_YesN-like"/>
    <property type="match status" value="1"/>
</dbReference>
<comment type="subcellular location">
    <subcellularLocation>
        <location evidence="1">Cytoplasm</location>
    </subcellularLocation>
</comment>
<dbReference type="InterPro" id="IPR051552">
    <property type="entry name" value="HptR"/>
</dbReference>
<dbReference type="GO" id="GO:0000160">
    <property type="term" value="P:phosphorelay signal transduction system"/>
    <property type="evidence" value="ECO:0007669"/>
    <property type="project" value="UniProtKB-KW"/>
</dbReference>
<sequence length="342" mass="39883">MRLIIVDDEPVIRQGLLKMAQLYSPSITELLTAENGLDALQKIKIAQPGIVITDIRMPKMDGLELCRVLHQEFPHIHIVVISGHNDFEYARKCMQYGVKNYLLKPVTKDDVHDVLDKLLNLSTPGYIPVSFYVQWIERMEQSIWFMQMDELNMLKEQWRKHCLGAKLTLEQLEELLKDGVEELEKRLRARNYEPGSDNDREYRQQAKNINEALDRFDQTLTKMSDDLLAARNGNFKDPMEEAKLFIDSQLSKDITLEQVAAMVGLTPNYFSAMFKKVTKETFVQYRIRRRMEKAKTLLTIPHYRIVDIATEVGYDDYPHFTKTFKKMIGISPSEYRSQLGIK</sequence>
<dbReference type="Gene3D" id="3.40.50.2300">
    <property type="match status" value="1"/>
</dbReference>
<dbReference type="AlphaFoldDB" id="A0A2R5EQU4"/>
<feature type="modified residue" description="4-aspartylphosphate" evidence="8">
    <location>
        <position position="54"/>
    </location>
</feature>
<dbReference type="Gene3D" id="1.10.10.60">
    <property type="entry name" value="Homeodomain-like"/>
    <property type="match status" value="2"/>
</dbReference>
<evidence type="ECO:0000256" key="4">
    <source>
        <dbReference type="ARBA" id="ARBA00023012"/>
    </source>
</evidence>
<reference evidence="11 12" key="1">
    <citation type="submission" date="2017-08" db="EMBL/GenBank/DDBJ databases">
        <title>Substantial Increase in Enzyme Production by Combined Drug-Resistance Mutations in Paenibacillus agaridevorans.</title>
        <authorList>
            <person name="Tanaka Y."/>
            <person name="Funane K."/>
            <person name="Hosaka T."/>
            <person name="Shiwa Y."/>
            <person name="Fujita N."/>
            <person name="Miyazaki T."/>
            <person name="Yoshikawa H."/>
            <person name="Murakami K."/>
            <person name="Kasahara K."/>
            <person name="Inaoka T."/>
            <person name="Hiraga Y."/>
            <person name="Ochi K."/>
        </authorList>
    </citation>
    <scope>NUCLEOTIDE SEQUENCE [LARGE SCALE GENOMIC DNA]</scope>
    <source>
        <strain evidence="11 12">T-3040</strain>
    </source>
</reference>
<dbReference type="GO" id="GO:0005737">
    <property type="term" value="C:cytoplasm"/>
    <property type="evidence" value="ECO:0007669"/>
    <property type="project" value="UniProtKB-SubCell"/>
</dbReference>
<dbReference type="GO" id="GO:0003700">
    <property type="term" value="F:DNA-binding transcription factor activity"/>
    <property type="evidence" value="ECO:0007669"/>
    <property type="project" value="InterPro"/>
</dbReference>
<evidence type="ECO:0000313" key="11">
    <source>
        <dbReference type="EMBL" id="GBG08937.1"/>
    </source>
</evidence>
<name>A0A2R5EQU4_9BACL</name>
<dbReference type="InterPro" id="IPR018062">
    <property type="entry name" value="HTH_AraC-typ_CS"/>
</dbReference>
<protein>
    <submittedName>
        <fullName evidence="11">DNA-binding response regulator</fullName>
    </submittedName>
</protein>
<evidence type="ECO:0000256" key="2">
    <source>
        <dbReference type="ARBA" id="ARBA00022490"/>
    </source>
</evidence>
<evidence type="ECO:0000259" key="9">
    <source>
        <dbReference type="PROSITE" id="PS01124"/>
    </source>
</evidence>
<dbReference type="InterPro" id="IPR020449">
    <property type="entry name" value="Tscrpt_reg_AraC-type_HTH"/>
</dbReference>
<evidence type="ECO:0000256" key="5">
    <source>
        <dbReference type="ARBA" id="ARBA00023015"/>
    </source>
</evidence>
<dbReference type="SUPFAM" id="SSF46689">
    <property type="entry name" value="Homeodomain-like"/>
    <property type="match status" value="2"/>
</dbReference>
<organism evidence="11 12">
    <name type="scientific">Paenibacillus agaridevorans</name>
    <dbReference type="NCBI Taxonomy" id="171404"/>
    <lineage>
        <taxon>Bacteria</taxon>
        <taxon>Bacillati</taxon>
        <taxon>Bacillota</taxon>
        <taxon>Bacilli</taxon>
        <taxon>Bacillales</taxon>
        <taxon>Paenibacillaceae</taxon>
        <taxon>Paenibacillus</taxon>
    </lineage>
</organism>
<dbReference type="Proteomes" id="UP000245202">
    <property type="component" value="Unassembled WGS sequence"/>
</dbReference>
<gene>
    <name evidence="11" type="ORF">PAT3040_03552</name>
</gene>
<keyword evidence="5" id="KW-0805">Transcription regulation</keyword>
<dbReference type="PROSITE" id="PS01124">
    <property type="entry name" value="HTH_ARAC_FAMILY_2"/>
    <property type="match status" value="1"/>
</dbReference>
<dbReference type="PANTHER" id="PTHR42713:SF3">
    <property type="entry name" value="TRANSCRIPTIONAL REGULATORY PROTEIN HPTR"/>
    <property type="match status" value="1"/>
</dbReference>
<keyword evidence="3 8" id="KW-0597">Phosphoprotein</keyword>
<dbReference type="SMART" id="SM00448">
    <property type="entry name" value="REC"/>
    <property type="match status" value="1"/>
</dbReference>
<dbReference type="PRINTS" id="PR00032">
    <property type="entry name" value="HTHARAC"/>
</dbReference>
<dbReference type="InterPro" id="IPR011006">
    <property type="entry name" value="CheY-like_superfamily"/>
</dbReference>
<evidence type="ECO:0000259" key="10">
    <source>
        <dbReference type="PROSITE" id="PS50110"/>
    </source>
</evidence>
<dbReference type="RefSeq" id="WP_108993778.1">
    <property type="nucleotide sequence ID" value="NZ_BDQX01000178.1"/>
</dbReference>
<dbReference type="SMART" id="SM00342">
    <property type="entry name" value="HTH_ARAC"/>
    <property type="match status" value="1"/>
</dbReference>
<dbReference type="GO" id="GO:0043565">
    <property type="term" value="F:sequence-specific DNA binding"/>
    <property type="evidence" value="ECO:0007669"/>
    <property type="project" value="InterPro"/>
</dbReference>
<dbReference type="InterPro" id="IPR018060">
    <property type="entry name" value="HTH_AraC"/>
</dbReference>
<keyword evidence="7" id="KW-0804">Transcription</keyword>
<accession>A0A2R5EQU4</accession>
<keyword evidence="4" id="KW-0902">Two-component regulatory system</keyword>
<dbReference type="EMBL" id="BDQX01000178">
    <property type="protein sequence ID" value="GBG08937.1"/>
    <property type="molecule type" value="Genomic_DNA"/>
</dbReference>
<dbReference type="Pfam" id="PF12833">
    <property type="entry name" value="HTH_18"/>
    <property type="match status" value="1"/>
</dbReference>
<dbReference type="PANTHER" id="PTHR42713">
    <property type="entry name" value="HISTIDINE KINASE-RELATED"/>
    <property type="match status" value="1"/>
</dbReference>
<dbReference type="PROSITE" id="PS00041">
    <property type="entry name" value="HTH_ARAC_FAMILY_1"/>
    <property type="match status" value="1"/>
</dbReference>
<dbReference type="Pfam" id="PF00072">
    <property type="entry name" value="Response_reg"/>
    <property type="match status" value="1"/>
</dbReference>
<feature type="domain" description="HTH araC/xylS-type" evidence="9">
    <location>
        <begin position="240"/>
        <end position="338"/>
    </location>
</feature>
<evidence type="ECO:0000256" key="1">
    <source>
        <dbReference type="ARBA" id="ARBA00004496"/>
    </source>
</evidence>
<dbReference type="InterPro" id="IPR001789">
    <property type="entry name" value="Sig_transdc_resp-reg_receiver"/>
</dbReference>
<feature type="domain" description="Response regulatory" evidence="10">
    <location>
        <begin position="2"/>
        <end position="119"/>
    </location>
</feature>
<keyword evidence="6 11" id="KW-0238">DNA-binding</keyword>
<keyword evidence="2" id="KW-0963">Cytoplasm</keyword>
<dbReference type="InterPro" id="IPR009057">
    <property type="entry name" value="Homeodomain-like_sf"/>
</dbReference>
<proteinExistence type="predicted"/>
<evidence type="ECO:0000256" key="6">
    <source>
        <dbReference type="ARBA" id="ARBA00023125"/>
    </source>
</evidence>
<keyword evidence="12" id="KW-1185">Reference proteome</keyword>